<organism evidence="1 2">
    <name type="scientific">Sphingobacterium hungaricum</name>
    <dbReference type="NCBI Taxonomy" id="2082723"/>
    <lineage>
        <taxon>Bacteria</taxon>
        <taxon>Pseudomonadati</taxon>
        <taxon>Bacteroidota</taxon>
        <taxon>Sphingobacteriia</taxon>
        <taxon>Sphingobacteriales</taxon>
        <taxon>Sphingobacteriaceae</taxon>
        <taxon>Sphingobacterium</taxon>
    </lineage>
</organism>
<evidence type="ECO:0000313" key="1">
    <source>
        <dbReference type="EMBL" id="MBE8712609.1"/>
    </source>
</evidence>
<sequence length="78" mass="9024">MTWKVSSKSFPSRHPELVSGPLYLNMNFGHWTRCRNKFGMTRKDFVVGMTWKVSSKSFPSRHPELVSGPLYLNMNFVG</sequence>
<name>A0A928UXX3_9SPHI</name>
<comment type="caution">
    <text evidence="1">The sequence shown here is derived from an EMBL/GenBank/DDBJ whole genome shotgun (WGS) entry which is preliminary data.</text>
</comment>
<protein>
    <submittedName>
        <fullName evidence="1">Uncharacterized protein</fullName>
    </submittedName>
</protein>
<keyword evidence="2" id="KW-1185">Reference proteome</keyword>
<dbReference type="EMBL" id="PRDK01000001">
    <property type="protein sequence ID" value="MBE8712609.1"/>
    <property type="molecule type" value="Genomic_DNA"/>
</dbReference>
<gene>
    <name evidence="1" type="ORF">C4F49_02790</name>
</gene>
<dbReference type="AlphaFoldDB" id="A0A928UXX3"/>
<evidence type="ECO:0000313" key="2">
    <source>
        <dbReference type="Proteomes" id="UP000616201"/>
    </source>
</evidence>
<proteinExistence type="predicted"/>
<dbReference type="Proteomes" id="UP000616201">
    <property type="component" value="Unassembled WGS sequence"/>
</dbReference>
<accession>A0A928UXX3</accession>
<reference evidence="1" key="1">
    <citation type="submission" date="2018-02" db="EMBL/GenBank/DDBJ databases">
        <authorList>
            <person name="Vasarhelyi B.M."/>
            <person name="Deshmukh S."/>
            <person name="Balint B."/>
            <person name="Kukolya J."/>
        </authorList>
    </citation>
    <scope>NUCLEOTIDE SEQUENCE</scope>
    <source>
        <strain evidence="1">KB22</strain>
    </source>
</reference>